<accession>W9GG83</accession>
<gene>
    <name evidence="1" type="ORF">N864_18080</name>
</gene>
<dbReference type="AlphaFoldDB" id="W9GG83"/>
<proteinExistence type="predicted"/>
<evidence type="ECO:0000313" key="1">
    <source>
        <dbReference type="EMBL" id="EWT03848.1"/>
    </source>
</evidence>
<evidence type="ECO:0008006" key="3">
    <source>
        <dbReference type="Google" id="ProtNLM"/>
    </source>
</evidence>
<dbReference type="OrthoDB" id="9780299at2"/>
<protein>
    <recommendedName>
        <fullName evidence="3">Bacterial transcriptional activator domain-containing protein</fullName>
    </recommendedName>
</protein>
<sequence>MGRFTLEAAISGPHSVAPSFAETDWDAVVTLYGALAQVWRSPSVTVAHLAARMHRALADGDAPELRHVENELLELEASAAAYARRDARLALADLAWRTGLREQAAQRYRALADELTAEPLRRFCQRRAGDPAGWGA</sequence>
<evidence type="ECO:0000313" key="2">
    <source>
        <dbReference type="Proteomes" id="UP000019494"/>
    </source>
</evidence>
<dbReference type="Proteomes" id="UP000019494">
    <property type="component" value="Unassembled WGS sequence"/>
</dbReference>
<keyword evidence="2" id="KW-1185">Reference proteome</keyword>
<dbReference type="PANTHER" id="PTHR47756:SF2">
    <property type="entry name" value="BLL6612 PROTEIN"/>
    <property type="match status" value="1"/>
</dbReference>
<dbReference type="PANTHER" id="PTHR47756">
    <property type="entry name" value="BLL6612 PROTEIN-RELATED"/>
    <property type="match status" value="1"/>
</dbReference>
<dbReference type="EMBL" id="AWQS01000427">
    <property type="protein sequence ID" value="EWT03848.1"/>
    <property type="molecule type" value="Genomic_DNA"/>
</dbReference>
<comment type="caution">
    <text evidence="1">The sequence shown here is derived from an EMBL/GenBank/DDBJ whole genome shotgun (WGS) entry which is preliminary data.</text>
</comment>
<name>W9GG83_9MICO</name>
<organism evidence="1 2">
    <name type="scientific">Intrasporangium chromatireducens Q5-1</name>
    <dbReference type="NCBI Taxonomy" id="584657"/>
    <lineage>
        <taxon>Bacteria</taxon>
        <taxon>Bacillati</taxon>
        <taxon>Actinomycetota</taxon>
        <taxon>Actinomycetes</taxon>
        <taxon>Micrococcales</taxon>
        <taxon>Intrasporangiaceae</taxon>
        <taxon>Intrasporangium</taxon>
    </lineage>
</organism>
<reference evidence="2" key="1">
    <citation type="submission" date="2013-08" db="EMBL/GenBank/DDBJ databases">
        <title>Intrasporangium oryzae NRRL B-24470.</title>
        <authorList>
            <person name="Liu H."/>
            <person name="Wang G."/>
        </authorList>
    </citation>
    <scope>NUCLEOTIDE SEQUENCE [LARGE SCALE GENOMIC DNA]</scope>
    <source>
        <strain evidence="2">Q5-1</strain>
    </source>
</reference>